<name>A0A062V7P3_9EURY</name>
<dbReference type="AlphaFoldDB" id="A0A062V7P3"/>
<accession>A0A062V7P3</accession>
<evidence type="ECO:0000313" key="2">
    <source>
        <dbReference type="Proteomes" id="UP000027153"/>
    </source>
</evidence>
<sequence>MKIRVNPCAFVFRFTWLLAVTHVTRRRRQMKNVIILMALRFK</sequence>
<proteinExistence type="predicted"/>
<keyword evidence="2" id="KW-1185">Reference proteome</keyword>
<gene>
    <name evidence="1" type="ORF">ANME2D_00383</name>
</gene>
<protein>
    <submittedName>
        <fullName evidence="1">Uncharacterized protein</fullName>
    </submittedName>
</protein>
<evidence type="ECO:0000313" key="1">
    <source>
        <dbReference type="EMBL" id="KCZ73317.1"/>
    </source>
</evidence>
<comment type="caution">
    <text evidence="1">The sequence shown here is derived from an EMBL/GenBank/DDBJ whole genome shotgun (WGS) entry which is preliminary data.</text>
</comment>
<organism evidence="1 2">
    <name type="scientific">Candidatus Methanoperedens nitratireducens</name>
    <dbReference type="NCBI Taxonomy" id="1392998"/>
    <lineage>
        <taxon>Archaea</taxon>
        <taxon>Methanobacteriati</taxon>
        <taxon>Methanobacteriota</taxon>
        <taxon>Stenosarchaea group</taxon>
        <taxon>Methanomicrobia</taxon>
        <taxon>Methanosarcinales</taxon>
        <taxon>ANME-2 cluster</taxon>
        <taxon>Candidatus Methanoperedentaceae</taxon>
        <taxon>Candidatus Methanoperedens</taxon>
    </lineage>
</organism>
<reference evidence="1 2" key="1">
    <citation type="journal article" date="2013" name="Nature">
        <title>Anaerobic oxidation of methane coupled to nitrate reduction in a novel archaeal lineage.</title>
        <authorList>
            <person name="Haroon M.F."/>
            <person name="Hu S."/>
            <person name="Shi Y."/>
            <person name="Imelfort M."/>
            <person name="Keller J."/>
            <person name="Hugenholtz P."/>
            <person name="Yuan Z."/>
            <person name="Tyson G.W."/>
        </authorList>
    </citation>
    <scope>NUCLEOTIDE SEQUENCE [LARGE SCALE GENOMIC DNA]</scope>
    <source>
        <strain evidence="1 2">ANME-2d</strain>
    </source>
</reference>
<dbReference type="EMBL" id="JMIY01000001">
    <property type="protein sequence ID" value="KCZ73317.1"/>
    <property type="molecule type" value="Genomic_DNA"/>
</dbReference>
<dbReference type="Proteomes" id="UP000027153">
    <property type="component" value="Unassembled WGS sequence"/>
</dbReference>